<feature type="non-terminal residue" evidence="1">
    <location>
        <position position="41"/>
    </location>
</feature>
<evidence type="ECO:0000313" key="1">
    <source>
        <dbReference type="EMBL" id="CAG8844174.1"/>
    </source>
</evidence>
<dbReference type="EMBL" id="CAJVQC010141382">
    <property type="protein sequence ID" value="CAG8844174.1"/>
    <property type="molecule type" value="Genomic_DNA"/>
</dbReference>
<comment type="caution">
    <text evidence="1">The sequence shown here is derived from an EMBL/GenBank/DDBJ whole genome shotgun (WGS) entry which is preliminary data.</text>
</comment>
<reference evidence="1" key="1">
    <citation type="submission" date="2021-06" db="EMBL/GenBank/DDBJ databases">
        <authorList>
            <person name="Kallberg Y."/>
            <person name="Tangrot J."/>
            <person name="Rosling A."/>
        </authorList>
    </citation>
    <scope>NUCLEOTIDE SEQUENCE</scope>
    <source>
        <strain evidence="1">MA461A</strain>
    </source>
</reference>
<gene>
    <name evidence="1" type="ORF">RPERSI_LOCUS33099</name>
</gene>
<proteinExistence type="predicted"/>
<name>A0ACA9SRP5_9GLOM</name>
<organism evidence="1 2">
    <name type="scientific">Racocetra persica</name>
    <dbReference type="NCBI Taxonomy" id="160502"/>
    <lineage>
        <taxon>Eukaryota</taxon>
        <taxon>Fungi</taxon>
        <taxon>Fungi incertae sedis</taxon>
        <taxon>Mucoromycota</taxon>
        <taxon>Glomeromycotina</taxon>
        <taxon>Glomeromycetes</taxon>
        <taxon>Diversisporales</taxon>
        <taxon>Gigasporaceae</taxon>
        <taxon>Racocetra</taxon>
    </lineage>
</organism>
<sequence length="41" mass="4671">MTLKQHNSNDNTLDSKIQAARHSIKENKQIAQYNTSPNFIA</sequence>
<protein>
    <submittedName>
        <fullName evidence="1">8447_t:CDS:1</fullName>
    </submittedName>
</protein>
<evidence type="ECO:0000313" key="2">
    <source>
        <dbReference type="Proteomes" id="UP000789920"/>
    </source>
</evidence>
<accession>A0ACA9SRP5</accession>
<dbReference type="Proteomes" id="UP000789920">
    <property type="component" value="Unassembled WGS sequence"/>
</dbReference>
<keyword evidence="2" id="KW-1185">Reference proteome</keyword>